<protein>
    <recommendedName>
        <fullName evidence="5">RRM domain-containing protein</fullName>
    </recommendedName>
</protein>
<feature type="region of interest" description="Disordered" evidence="4">
    <location>
        <begin position="600"/>
        <end position="640"/>
    </location>
</feature>
<feature type="compositionally biased region" description="Polar residues" evidence="4">
    <location>
        <begin position="474"/>
        <end position="510"/>
    </location>
</feature>
<evidence type="ECO:0000256" key="3">
    <source>
        <dbReference type="PROSITE-ProRule" id="PRU00176"/>
    </source>
</evidence>
<gene>
    <name evidence="6" type="ORF">CALVIDRAFT_562103</name>
</gene>
<dbReference type="PANTHER" id="PTHR24012">
    <property type="entry name" value="RNA BINDING PROTEIN"/>
    <property type="match status" value="1"/>
</dbReference>
<dbReference type="PROSITE" id="PS50102">
    <property type="entry name" value="RRM"/>
    <property type="match status" value="1"/>
</dbReference>
<evidence type="ECO:0000259" key="5">
    <source>
        <dbReference type="PROSITE" id="PS50102"/>
    </source>
</evidence>
<feature type="region of interest" description="Disordered" evidence="4">
    <location>
        <begin position="49"/>
        <end position="90"/>
    </location>
</feature>
<dbReference type="InterPro" id="IPR035979">
    <property type="entry name" value="RBD_domain_sf"/>
</dbReference>
<name>A0A167PDF7_CALVF</name>
<feature type="compositionally biased region" description="Low complexity" evidence="4">
    <location>
        <begin position="615"/>
        <end position="640"/>
    </location>
</feature>
<feature type="domain" description="RRM" evidence="5">
    <location>
        <begin position="98"/>
        <end position="171"/>
    </location>
</feature>
<dbReference type="GO" id="GO:0003723">
    <property type="term" value="F:RNA binding"/>
    <property type="evidence" value="ECO:0007669"/>
    <property type="project" value="UniProtKB-UniRule"/>
</dbReference>
<dbReference type="AlphaFoldDB" id="A0A167PDF7"/>
<dbReference type="InterPro" id="IPR000504">
    <property type="entry name" value="RRM_dom"/>
</dbReference>
<feature type="compositionally biased region" description="Polar residues" evidence="4">
    <location>
        <begin position="518"/>
        <end position="532"/>
    </location>
</feature>
<keyword evidence="7" id="KW-1185">Reference proteome</keyword>
<dbReference type="InterPro" id="IPR012677">
    <property type="entry name" value="Nucleotide-bd_a/b_plait_sf"/>
</dbReference>
<feature type="compositionally biased region" description="Polar residues" evidence="4">
    <location>
        <begin position="62"/>
        <end position="83"/>
    </location>
</feature>
<evidence type="ECO:0000256" key="2">
    <source>
        <dbReference type="ARBA" id="ARBA00022884"/>
    </source>
</evidence>
<proteinExistence type="predicted"/>
<dbReference type="OrthoDB" id="271725at2759"/>
<dbReference type="Gene3D" id="3.30.70.330">
    <property type="match status" value="2"/>
</dbReference>
<reference evidence="6 7" key="1">
    <citation type="journal article" date="2016" name="Mol. Biol. Evol.">
        <title>Comparative Genomics of Early-Diverging Mushroom-Forming Fungi Provides Insights into the Origins of Lignocellulose Decay Capabilities.</title>
        <authorList>
            <person name="Nagy L.G."/>
            <person name="Riley R."/>
            <person name="Tritt A."/>
            <person name="Adam C."/>
            <person name="Daum C."/>
            <person name="Floudas D."/>
            <person name="Sun H."/>
            <person name="Yadav J.S."/>
            <person name="Pangilinan J."/>
            <person name="Larsson K.H."/>
            <person name="Matsuura K."/>
            <person name="Barry K."/>
            <person name="Labutti K."/>
            <person name="Kuo R."/>
            <person name="Ohm R.A."/>
            <person name="Bhattacharya S.S."/>
            <person name="Shirouzu T."/>
            <person name="Yoshinaga Y."/>
            <person name="Martin F.M."/>
            <person name="Grigoriev I.V."/>
            <person name="Hibbett D.S."/>
        </authorList>
    </citation>
    <scope>NUCLEOTIDE SEQUENCE [LARGE SCALE GENOMIC DNA]</scope>
    <source>
        <strain evidence="6 7">TUFC12733</strain>
    </source>
</reference>
<dbReference type="Proteomes" id="UP000076738">
    <property type="component" value="Unassembled WGS sequence"/>
</dbReference>
<dbReference type="STRING" id="1330018.A0A167PDF7"/>
<dbReference type="EMBL" id="KV417275">
    <property type="protein sequence ID" value="KZO98666.1"/>
    <property type="molecule type" value="Genomic_DNA"/>
</dbReference>
<keyword evidence="1" id="KW-0677">Repeat</keyword>
<evidence type="ECO:0000313" key="7">
    <source>
        <dbReference type="Proteomes" id="UP000076738"/>
    </source>
</evidence>
<feature type="region of interest" description="Disordered" evidence="4">
    <location>
        <begin position="1"/>
        <end position="26"/>
    </location>
</feature>
<dbReference type="Pfam" id="PF00076">
    <property type="entry name" value="RRM_1"/>
    <property type="match status" value="1"/>
</dbReference>
<evidence type="ECO:0000256" key="1">
    <source>
        <dbReference type="ARBA" id="ARBA00022737"/>
    </source>
</evidence>
<accession>A0A167PDF7</accession>
<organism evidence="6 7">
    <name type="scientific">Calocera viscosa (strain TUFC12733)</name>
    <dbReference type="NCBI Taxonomy" id="1330018"/>
    <lineage>
        <taxon>Eukaryota</taxon>
        <taxon>Fungi</taxon>
        <taxon>Dikarya</taxon>
        <taxon>Basidiomycota</taxon>
        <taxon>Agaricomycotina</taxon>
        <taxon>Dacrymycetes</taxon>
        <taxon>Dacrymycetales</taxon>
        <taxon>Dacrymycetaceae</taxon>
        <taxon>Calocera</taxon>
    </lineage>
</organism>
<dbReference type="SMART" id="SM00360">
    <property type="entry name" value="RRM"/>
    <property type="match status" value="1"/>
</dbReference>
<feature type="region of interest" description="Disordered" evidence="4">
    <location>
        <begin position="468"/>
        <end position="548"/>
    </location>
</feature>
<sequence length="740" mass="78575">MLSQQQSGGMALKKHGGGAPATPMTPATSMNANFAAYLNTPQGLSSQLQRALGVSGLPTPPSTVQRTTVGLPTSASGQMTTPQSKPPNDPLFNPKNTTNVYVNNLPLHTPDEALFRLCSPYGKVLSVRVFHREDAPVPGSYGFVLFETLEDARRCIVALHRSRYQASFAKTTKVPNPLLADQLLLPFVGPRLNQNADDSSSLYVRGLAKATDQHTLELLFVPHFVISFRLGDELGDGSISWPTIEKEMGKENALPEQNRDVRWKVALVRLKDHDTAEEMIDKLDGAYVRGSETPLNVGFAEAGAWRRVGSNRPKSAYAGYSEEERLNDAGWVGVGLPTTARVQPSPAFFNMGLGTMGIQQQPQQPQQISRPVVGADQWISMSELTNMNFGGMNDLAALRSLQNLNGMNGLQNLANLQNSAGLANLMQSLNLNSQLGLSNPLPMNGRNALSNLDANALNTLGRQDLYGPALFSPPQLQSPVSIRNPNAPKASSPNSRQSNGTSDFRNTMSHSGAGGNPHMNNSVMGTPTSNSVRAPPPSPCSPQNGRVATGAVYTPQSFLSSLPAIPEAHEDPQQNQKLNEALAAQLLGTKSVPVVVEPRNDNSMHQSQNSMPAHLLTPGSSLPSSQPSSQTGSPPGMTTSSVPVIIEVKGNNDSAQILSQGMPAQRPRTPARGVGVAISMPSAPAAAHLSEKASGVELSVLMNAPPAMMKAVNSGQHAPISAPVPAAMKDDKSSSMVIDA</sequence>
<evidence type="ECO:0000256" key="4">
    <source>
        <dbReference type="SAM" id="MobiDB-lite"/>
    </source>
</evidence>
<dbReference type="SUPFAM" id="SSF54928">
    <property type="entry name" value="RNA-binding domain, RBD"/>
    <property type="match status" value="1"/>
</dbReference>
<feature type="compositionally biased region" description="Polar residues" evidence="4">
    <location>
        <begin position="601"/>
        <end position="611"/>
    </location>
</feature>
<keyword evidence="2 3" id="KW-0694">RNA-binding</keyword>
<evidence type="ECO:0000313" key="6">
    <source>
        <dbReference type="EMBL" id="KZO98666.1"/>
    </source>
</evidence>